<reference evidence="5 6" key="1">
    <citation type="journal article" date="2019" name="Emerg. Microbes Infect.">
        <title>Comprehensive subspecies identification of 175 nontuberculous mycobacteria species based on 7547 genomic profiles.</title>
        <authorList>
            <person name="Matsumoto Y."/>
            <person name="Kinjo T."/>
            <person name="Motooka D."/>
            <person name="Nabeya D."/>
            <person name="Jung N."/>
            <person name="Uechi K."/>
            <person name="Horii T."/>
            <person name="Iida T."/>
            <person name="Fujita J."/>
            <person name="Nakamura S."/>
        </authorList>
    </citation>
    <scope>NUCLEOTIDE SEQUENCE [LARGE SCALE GENOMIC DNA]</scope>
    <source>
        <strain evidence="5 6">JCM 6391</strain>
    </source>
</reference>
<dbReference type="SUPFAM" id="SSF48498">
    <property type="entry name" value="Tetracyclin repressor-like, C-terminal domain"/>
    <property type="match status" value="1"/>
</dbReference>
<dbReference type="PRINTS" id="PR00455">
    <property type="entry name" value="HTHTETR"/>
</dbReference>
<dbReference type="KEGG" id="mnm:MNVM_24900"/>
<sequence length="277" mass="29569">MVGSVGVARAGRTPTNELTPNAPAAPTVAPSRNAARRLNPGMAAIMPAEHGLSEKTQTHDAAIALLAASLGVMTAVTPKGERRRYALISAAAELLREGGFEAVRHRAVAQRAGLPLASTTYYFSSLEDLIASAVEHIGMLEVAQLRARIAGLSRRRRSAETTADMLVDLLVGEEHGSQVSEQLISRYERSIVCARQPALREIQRRILHQRSDAVAEAVERSGRIARVEMAHALVCMVDGAVMAALVDDRQGPRAVARAAVIDVIDLLAPLDQRAVSA</sequence>
<name>A0A7I7JPZ6_9MYCO</name>
<dbReference type="InterPro" id="IPR041583">
    <property type="entry name" value="TetR_C_31"/>
</dbReference>
<evidence type="ECO:0000256" key="2">
    <source>
        <dbReference type="PROSITE-ProRule" id="PRU00335"/>
    </source>
</evidence>
<feature type="region of interest" description="Disordered" evidence="3">
    <location>
        <begin position="1"/>
        <end position="32"/>
    </location>
</feature>
<dbReference type="Pfam" id="PF17940">
    <property type="entry name" value="TetR_C_31"/>
    <property type="match status" value="1"/>
</dbReference>
<dbReference type="InterPro" id="IPR036271">
    <property type="entry name" value="Tet_transcr_reg_TetR-rel_C_sf"/>
</dbReference>
<dbReference type="EMBL" id="AP022562">
    <property type="protein sequence ID" value="BBX13409.1"/>
    <property type="molecule type" value="Genomic_DNA"/>
</dbReference>
<dbReference type="InterPro" id="IPR001647">
    <property type="entry name" value="HTH_TetR"/>
</dbReference>
<feature type="domain" description="HTH tetR-type" evidence="4">
    <location>
        <begin position="81"/>
        <end position="141"/>
    </location>
</feature>
<dbReference type="Proteomes" id="UP000466997">
    <property type="component" value="Chromosome"/>
</dbReference>
<accession>A0A7I7JPZ6</accession>
<evidence type="ECO:0000256" key="1">
    <source>
        <dbReference type="ARBA" id="ARBA00023125"/>
    </source>
</evidence>
<dbReference type="GO" id="GO:0003677">
    <property type="term" value="F:DNA binding"/>
    <property type="evidence" value="ECO:0007669"/>
    <property type="project" value="UniProtKB-UniRule"/>
</dbReference>
<dbReference type="InterPro" id="IPR009057">
    <property type="entry name" value="Homeodomain-like_sf"/>
</dbReference>
<evidence type="ECO:0000256" key="3">
    <source>
        <dbReference type="SAM" id="MobiDB-lite"/>
    </source>
</evidence>
<protein>
    <recommendedName>
        <fullName evidence="4">HTH tetR-type domain-containing protein</fullName>
    </recommendedName>
</protein>
<evidence type="ECO:0000313" key="5">
    <source>
        <dbReference type="EMBL" id="BBX13409.1"/>
    </source>
</evidence>
<dbReference type="Gene3D" id="1.10.357.10">
    <property type="entry name" value="Tetracycline Repressor, domain 2"/>
    <property type="match status" value="1"/>
</dbReference>
<evidence type="ECO:0000259" key="4">
    <source>
        <dbReference type="PROSITE" id="PS50977"/>
    </source>
</evidence>
<dbReference type="PROSITE" id="PS50977">
    <property type="entry name" value="HTH_TETR_2"/>
    <property type="match status" value="1"/>
</dbReference>
<keyword evidence="6" id="KW-1185">Reference proteome</keyword>
<dbReference type="AlphaFoldDB" id="A0A7I7JPZ6"/>
<keyword evidence="1 2" id="KW-0238">DNA-binding</keyword>
<gene>
    <name evidence="5" type="ORF">MNVM_24900</name>
</gene>
<proteinExistence type="predicted"/>
<feature type="compositionally biased region" description="Low complexity" evidence="3">
    <location>
        <begin position="19"/>
        <end position="30"/>
    </location>
</feature>
<feature type="DNA-binding region" description="H-T-H motif" evidence="2">
    <location>
        <begin position="104"/>
        <end position="123"/>
    </location>
</feature>
<dbReference type="SUPFAM" id="SSF46689">
    <property type="entry name" value="Homeodomain-like"/>
    <property type="match status" value="1"/>
</dbReference>
<dbReference type="Pfam" id="PF00440">
    <property type="entry name" value="TetR_N"/>
    <property type="match status" value="1"/>
</dbReference>
<evidence type="ECO:0000313" key="6">
    <source>
        <dbReference type="Proteomes" id="UP000466997"/>
    </source>
</evidence>
<organism evidence="5 6">
    <name type="scientific">Mycobacterium novum</name>
    <dbReference type="NCBI Taxonomy" id="2492438"/>
    <lineage>
        <taxon>Bacteria</taxon>
        <taxon>Bacillati</taxon>
        <taxon>Actinomycetota</taxon>
        <taxon>Actinomycetes</taxon>
        <taxon>Mycobacteriales</taxon>
        <taxon>Mycobacteriaceae</taxon>
        <taxon>Mycobacterium</taxon>
    </lineage>
</organism>